<proteinExistence type="predicted"/>
<keyword evidence="3" id="KW-1185">Reference proteome</keyword>
<protein>
    <submittedName>
        <fullName evidence="2">Uncharacterized protein</fullName>
    </submittedName>
</protein>
<keyword evidence="1" id="KW-0812">Transmembrane</keyword>
<dbReference type="AlphaFoldDB" id="A0A8J6K495"/>
<sequence>MWKPPVKSHIASHIIDYYPLRLELSNGLYIYVCNGLYYLLSRLINDCRIRLMAVTTDFILPSFMPRPFLLRTPATSVLSHLFAFHADLTMSQTEVQILL</sequence>
<name>A0A8J6K495_ELECQ</name>
<dbReference type="EMBL" id="WNTK01000008">
    <property type="protein sequence ID" value="KAG9479167.1"/>
    <property type="molecule type" value="Genomic_DNA"/>
</dbReference>
<keyword evidence="1" id="KW-1133">Transmembrane helix</keyword>
<organism evidence="2 3">
    <name type="scientific">Eleutherodactylus coqui</name>
    <name type="common">Puerto Rican coqui</name>
    <dbReference type="NCBI Taxonomy" id="57060"/>
    <lineage>
        <taxon>Eukaryota</taxon>
        <taxon>Metazoa</taxon>
        <taxon>Chordata</taxon>
        <taxon>Craniata</taxon>
        <taxon>Vertebrata</taxon>
        <taxon>Euteleostomi</taxon>
        <taxon>Amphibia</taxon>
        <taxon>Batrachia</taxon>
        <taxon>Anura</taxon>
        <taxon>Neobatrachia</taxon>
        <taxon>Hyloidea</taxon>
        <taxon>Eleutherodactylidae</taxon>
        <taxon>Eleutherodactylinae</taxon>
        <taxon>Eleutherodactylus</taxon>
        <taxon>Eleutherodactylus</taxon>
    </lineage>
</organism>
<evidence type="ECO:0000313" key="3">
    <source>
        <dbReference type="Proteomes" id="UP000770717"/>
    </source>
</evidence>
<accession>A0A8J6K495</accession>
<keyword evidence="1" id="KW-0472">Membrane</keyword>
<dbReference type="Proteomes" id="UP000770717">
    <property type="component" value="Unassembled WGS sequence"/>
</dbReference>
<evidence type="ECO:0000256" key="1">
    <source>
        <dbReference type="SAM" id="Phobius"/>
    </source>
</evidence>
<feature type="transmembrane region" description="Helical" evidence="1">
    <location>
        <begin position="28"/>
        <end position="44"/>
    </location>
</feature>
<comment type="caution">
    <text evidence="2">The sequence shown here is derived from an EMBL/GenBank/DDBJ whole genome shotgun (WGS) entry which is preliminary data.</text>
</comment>
<gene>
    <name evidence="2" type="ORF">GDO78_012700</name>
</gene>
<reference evidence="2" key="1">
    <citation type="thesis" date="2020" institute="ProQuest LLC" country="789 East Eisenhower Parkway, Ann Arbor, MI, USA">
        <title>Comparative Genomics and Chromosome Evolution.</title>
        <authorList>
            <person name="Mudd A.B."/>
        </authorList>
    </citation>
    <scope>NUCLEOTIDE SEQUENCE</scope>
    <source>
        <strain evidence="2">HN-11 Male</strain>
        <tissue evidence="2">Kidney and liver</tissue>
    </source>
</reference>
<evidence type="ECO:0000313" key="2">
    <source>
        <dbReference type="EMBL" id="KAG9479167.1"/>
    </source>
</evidence>